<accession>A0A6G1L1K6</accession>
<sequence length="419" mass="47024">MTSTQPDFGLSPTSKMIHHQRVLSRKPVERVDIFICDQDGNNAVFVRTVPLWLIVRFSKAAARAFPKPEDHAEAKYETQPAQTSSGQSQDHKDVGNSIDEGHLANVESQDSIADDGEGSQTTRKNKPIVQQGESASNTEQYQMLNNAKTVIERRQLFFKLDGAYEPVHHSAISTCLDWMYLNSDIHNYAPLRAFHISGSVSLHALVNAYAAVLTLDMRPFPREVRHNLLTFLTEEPPDAADLNYLFYRLPDTDIALTRAITSIVEAQEKDTYEDGTGLQKLLSREAWLKYRFSKIRGHRNKSRKEHNARSSMDAQWQILEEAVAKEVDEQQNVTVQGRRRPRRENNRKDARPAAKTARSTAQEKPKAKAERVNVHKEVEAGKKGLKVNSAPVVTAEKAQPGKQGNGKGKGGRHVPGAEY</sequence>
<protein>
    <submittedName>
        <fullName evidence="2">Uncharacterized protein</fullName>
    </submittedName>
</protein>
<evidence type="ECO:0000256" key="1">
    <source>
        <dbReference type="SAM" id="MobiDB-lite"/>
    </source>
</evidence>
<name>A0A6G1L1K6_9PEZI</name>
<evidence type="ECO:0000313" key="3">
    <source>
        <dbReference type="Proteomes" id="UP000799436"/>
    </source>
</evidence>
<gene>
    <name evidence="2" type="ORF">EJ03DRAFT_353824</name>
</gene>
<dbReference type="AlphaFoldDB" id="A0A6G1L1K6"/>
<keyword evidence="3" id="KW-1185">Reference proteome</keyword>
<reference evidence="2" key="1">
    <citation type="journal article" date="2020" name="Stud. Mycol.">
        <title>101 Dothideomycetes genomes: a test case for predicting lifestyles and emergence of pathogens.</title>
        <authorList>
            <person name="Haridas S."/>
            <person name="Albert R."/>
            <person name="Binder M."/>
            <person name="Bloem J."/>
            <person name="Labutti K."/>
            <person name="Salamov A."/>
            <person name="Andreopoulos B."/>
            <person name="Baker S."/>
            <person name="Barry K."/>
            <person name="Bills G."/>
            <person name="Bluhm B."/>
            <person name="Cannon C."/>
            <person name="Castanera R."/>
            <person name="Culley D."/>
            <person name="Daum C."/>
            <person name="Ezra D."/>
            <person name="Gonzalez J."/>
            <person name="Henrissat B."/>
            <person name="Kuo A."/>
            <person name="Liang C."/>
            <person name="Lipzen A."/>
            <person name="Lutzoni F."/>
            <person name="Magnuson J."/>
            <person name="Mondo S."/>
            <person name="Nolan M."/>
            <person name="Ohm R."/>
            <person name="Pangilinan J."/>
            <person name="Park H.-J."/>
            <person name="Ramirez L."/>
            <person name="Alfaro M."/>
            <person name="Sun H."/>
            <person name="Tritt A."/>
            <person name="Yoshinaga Y."/>
            <person name="Zwiers L.-H."/>
            <person name="Turgeon B."/>
            <person name="Goodwin S."/>
            <person name="Spatafora J."/>
            <person name="Crous P."/>
            <person name="Grigoriev I."/>
        </authorList>
    </citation>
    <scope>NUCLEOTIDE SEQUENCE</scope>
    <source>
        <strain evidence="2">CBS 116005</strain>
    </source>
</reference>
<feature type="region of interest" description="Disordered" evidence="1">
    <location>
        <begin position="68"/>
        <end position="139"/>
    </location>
</feature>
<evidence type="ECO:0000313" key="2">
    <source>
        <dbReference type="EMBL" id="KAF2766570.1"/>
    </source>
</evidence>
<feature type="compositionally biased region" description="Basic and acidic residues" evidence="1">
    <location>
        <begin position="361"/>
        <end position="382"/>
    </location>
</feature>
<feature type="compositionally biased region" description="Polar residues" evidence="1">
    <location>
        <begin position="79"/>
        <end position="88"/>
    </location>
</feature>
<dbReference type="EMBL" id="ML995869">
    <property type="protein sequence ID" value="KAF2766570.1"/>
    <property type="molecule type" value="Genomic_DNA"/>
</dbReference>
<proteinExistence type="predicted"/>
<organism evidence="2 3">
    <name type="scientific">Teratosphaeria nubilosa</name>
    <dbReference type="NCBI Taxonomy" id="161662"/>
    <lineage>
        <taxon>Eukaryota</taxon>
        <taxon>Fungi</taxon>
        <taxon>Dikarya</taxon>
        <taxon>Ascomycota</taxon>
        <taxon>Pezizomycotina</taxon>
        <taxon>Dothideomycetes</taxon>
        <taxon>Dothideomycetidae</taxon>
        <taxon>Mycosphaerellales</taxon>
        <taxon>Teratosphaeriaceae</taxon>
        <taxon>Teratosphaeria</taxon>
    </lineage>
</organism>
<feature type="compositionally biased region" description="Basic and acidic residues" evidence="1">
    <location>
        <begin position="343"/>
        <end position="352"/>
    </location>
</feature>
<dbReference type="OrthoDB" id="3900350at2759"/>
<feature type="compositionally biased region" description="Basic and acidic residues" evidence="1">
    <location>
        <begin position="89"/>
        <end position="102"/>
    </location>
</feature>
<dbReference type="Proteomes" id="UP000799436">
    <property type="component" value="Unassembled WGS sequence"/>
</dbReference>
<feature type="region of interest" description="Disordered" evidence="1">
    <location>
        <begin position="328"/>
        <end position="419"/>
    </location>
</feature>